<evidence type="ECO:0000256" key="9">
    <source>
        <dbReference type="ARBA" id="ARBA00022968"/>
    </source>
</evidence>
<dbReference type="GO" id="GO:0016263">
    <property type="term" value="F:glycoprotein-N-acetylgalactosamine 3-beta-galactosyltransferase activity"/>
    <property type="evidence" value="ECO:0007669"/>
    <property type="project" value="UniProtKB-EC"/>
</dbReference>
<reference evidence="14" key="1">
    <citation type="journal article" date="2020" name="Stud. Mycol.">
        <title>101 Dothideomycetes genomes: a test case for predicting lifestyles and emergence of pathogens.</title>
        <authorList>
            <person name="Haridas S."/>
            <person name="Albert R."/>
            <person name="Binder M."/>
            <person name="Bloem J."/>
            <person name="Labutti K."/>
            <person name="Salamov A."/>
            <person name="Andreopoulos B."/>
            <person name="Baker S."/>
            <person name="Barry K."/>
            <person name="Bills G."/>
            <person name="Bluhm B."/>
            <person name="Cannon C."/>
            <person name="Castanera R."/>
            <person name="Culley D."/>
            <person name="Daum C."/>
            <person name="Ezra D."/>
            <person name="Gonzalez J."/>
            <person name="Henrissat B."/>
            <person name="Kuo A."/>
            <person name="Liang C."/>
            <person name="Lipzen A."/>
            <person name="Lutzoni F."/>
            <person name="Magnuson J."/>
            <person name="Mondo S."/>
            <person name="Nolan M."/>
            <person name="Ohm R."/>
            <person name="Pangilinan J."/>
            <person name="Park H.-J."/>
            <person name="Ramirez L."/>
            <person name="Alfaro M."/>
            <person name="Sun H."/>
            <person name="Tritt A."/>
            <person name="Yoshinaga Y."/>
            <person name="Zwiers L.-H."/>
            <person name="Turgeon B."/>
            <person name="Goodwin S."/>
            <person name="Spatafora J."/>
            <person name="Crous P."/>
            <person name="Grigoriev I."/>
        </authorList>
    </citation>
    <scope>NUCLEOTIDE SEQUENCE</scope>
    <source>
        <strain evidence="14">CBS 121739</strain>
    </source>
</reference>
<dbReference type="Gene3D" id="3.90.550.50">
    <property type="match status" value="1"/>
</dbReference>
<sequence>MPTFTPTPALSGALSRMARRPARFILVVFVILSTTVLFLFWSRDPPPPRIPFYDWQPRALFPPLSPTAVENSNADFCSNFPSHLLDRIQIVLRTGSGEHERIASQLTTVSSCIHNLIVVSDLEERRGKHDFIDVLADLPQSYRVDNPDFDAYALQKAAAQAGEEMQYTGEGWKLDKFKFLPMVEKAHALKPNAEWYIFIETDSYIFWDTMFRLLSQYDPTDQHLIGAPVAGSKAGHFPYGGAGFVMSKGLMKKYLRPSIFDRSIPSEQYEQWAREECCGDIILANVIYDRTGVTMKRLWPTFNGEEFIKVQVDRRTWCVPLLAMHRLSSQQMNDTWHWERTRYDDQKPVLHSTLLYHRQGKLFEESTRDFWDNLSDTDSPNGLGHTSSVACRVACENDFNCFQWSYTMRRCRFGWGIKYGHAVEDKREHFLSGWDIKKIKKMGFDFREEGATGCEKATWETPETY</sequence>
<keyword evidence="5" id="KW-0328">Glycosyltransferase</keyword>
<accession>A0A6A6WB82</accession>
<keyword evidence="7 12" id="KW-0812">Transmembrane</keyword>
<keyword evidence="9" id="KW-0735">Signal-anchor</keyword>
<dbReference type="EC" id="2.4.1.122" evidence="4"/>
<keyword evidence="11 12" id="KW-0472">Membrane</keyword>
<dbReference type="RefSeq" id="XP_033601318.1">
    <property type="nucleotide sequence ID" value="XM_033746812.1"/>
</dbReference>
<comment type="subcellular location">
    <subcellularLocation>
        <location evidence="1">Membrane</location>
        <topology evidence="1">Single-pass type II membrane protein</topology>
    </subcellularLocation>
</comment>
<evidence type="ECO:0000256" key="1">
    <source>
        <dbReference type="ARBA" id="ARBA00004606"/>
    </source>
</evidence>
<dbReference type="GeneID" id="54487866"/>
<evidence type="ECO:0000256" key="12">
    <source>
        <dbReference type="SAM" id="Phobius"/>
    </source>
</evidence>
<dbReference type="InterPro" id="IPR026050">
    <property type="entry name" value="C1GALT1/C1GALT1_chp1"/>
</dbReference>
<dbReference type="OrthoDB" id="414175at2759"/>
<evidence type="ECO:0000256" key="7">
    <source>
        <dbReference type="ARBA" id="ARBA00022692"/>
    </source>
</evidence>
<dbReference type="AlphaFoldDB" id="A0A6A6WB82"/>
<evidence type="ECO:0000259" key="13">
    <source>
        <dbReference type="Pfam" id="PF02434"/>
    </source>
</evidence>
<keyword evidence="6" id="KW-0808">Transferase</keyword>
<protein>
    <recommendedName>
        <fullName evidence="4">N-acetylgalactosaminide beta-1,3-galactosyltransferase</fullName>
        <ecNumber evidence="4">2.4.1.122</ecNumber>
    </recommendedName>
</protein>
<evidence type="ECO:0000256" key="4">
    <source>
        <dbReference type="ARBA" id="ARBA00012557"/>
    </source>
</evidence>
<dbReference type="Proteomes" id="UP000799437">
    <property type="component" value="Unassembled WGS sequence"/>
</dbReference>
<comment type="similarity">
    <text evidence="3">Belongs to the glycosyltransferase 31 family. Beta3-Gal-T subfamily.</text>
</comment>
<evidence type="ECO:0000256" key="5">
    <source>
        <dbReference type="ARBA" id="ARBA00022676"/>
    </source>
</evidence>
<comment type="pathway">
    <text evidence="2">Protein modification; protein glycosylation.</text>
</comment>
<gene>
    <name evidence="14" type="ORF">EJ05DRAFT_499303</name>
</gene>
<name>A0A6A6WB82_9PEZI</name>
<evidence type="ECO:0000256" key="8">
    <source>
        <dbReference type="ARBA" id="ARBA00022741"/>
    </source>
</evidence>
<keyword evidence="8" id="KW-0547">Nucleotide-binding</keyword>
<keyword evidence="15" id="KW-1185">Reference proteome</keyword>
<keyword evidence="10 12" id="KW-1133">Transmembrane helix</keyword>
<dbReference type="GO" id="GO:0016020">
    <property type="term" value="C:membrane"/>
    <property type="evidence" value="ECO:0007669"/>
    <property type="project" value="UniProtKB-SubCell"/>
</dbReference>
<feature type="domain" description="Fringe-like glycosyltransferase" evidence="13">
    <location>
        <begin position="180"/>
        <end position="295"/>
    </location>
</feature>
<evidence type="ECO:0000313" key="15">
    <source>
        <dbReference type="Proteomes" id="UP000799437"/>
    </source>
</evidence>
<proteinExistence type="inferred from homology"/>
<evidence type="ECO:0000256" key="11">
    <source>
        <dbReference type="ARBA" id="ARBA00023136"/>
    </source>
</evidence>
<dbReference type="PANTHER" id="PTHR23033:SF43">
    <property type="entry name" value="APPLE DOMAIN-CONTAINING PROTEIN"/>
    <property type="match status" value="1"/>
</dbReference>
<dbReference type="GO" id="GO:0000166">
    <property type="term" value="F:nucleotide binding"/>
    <property type="evidence" value="ECO:0007669"/>
    <property type="project" value="UniProtKB-KW"/>
</dbReference>
<evidence type="ECO:0000256" key="10">
    <source>
        <dbReference type="ARBA" id="ARBA00022989"/>
    </source>
</evidence>
<dbReference type="Pfam" id="PF02434">
    <property type="entry name" value="Fringe"/>
    <property type="match status" value="1"/>
</dbReference>
<evidence type="ECO:0000256" key="3">
    <source>
        <dbReference type="ARBA" id="ARBA00006462"/>
    </source>
</evidence>
<evidence type="ECO:0000256" key="6">
    <source>
        <dbReference type="ARBA" id="ARBA00022679"/>
    </source>
</evidence>
<feature type="transmembrane region" description="Helical" evidence="12">
    <location>
        <begin position="24"/>
        <end position="41"/>
    </location>
</feature>
<evidence type="ECO:0000313" key="14">
    <source>
        <dbReference type="EMBL" id="KAF2758867.1"/>
    </source>
</evidence>
<evidence type="ECO:0000256" key="2">
    <source>
        <dbReference type="ARBA" id="ARBA00004922"/>
    </source>
</evidence>
<dbReference type="InterPro" id="IPR003378">
    <property type="entry name" value="Fringe-like_glycosylTrfase"/>
</dbReference>
<dbReference type="PANTHER" id="PTHR23033">
    <property type="entry name" value="BETA1,3-GALACTOSYLTRANSFERASE"/>
    <property type="match status" value="1"/>
</dbReference>
<organism evidence="14 15">
    <name type="scientific">Pseudovirgaria hyperparasitica</name>
    <dbReference type="NCBI Taxonomy" id="470096"/>
    <lineage>
        <taxon>Eukaryota</taxon>
        <taxon>Fungi</taxon>
        <taxon>Dikarya</taxon>
        <taxon>Ascomycota</taxon>
        <taxon>Pezizomycotina</taxon>
        <taxon>Dothideomycetes</taxon>
        <taxon>Dothideomycetes incertae sedis</taxon>
        <taxon>Acrospermales</taxon>
        <taxon>Acrospermaceae</taxon>
        <taxon>Pseudovirgaria</taxon>
    </lineage>
</organism>
<dbReference type="EMBL" id="ML996570">
    <property type="protein sequence ID" value="KAF2758867.1"/>
    <property type="molecule type" value="Genomic_DNA"/>
</dbReference>